<comment type="caution">
    <text evidence="2">The sequence shown here is derived from an EMBL/GenBank/DDBJ whole genome shotgun (WGS) entry which is preliminary data.</text>
</comment>
<protein>
    <submittedName>
        <fullName evidence="2">Uncharacterized protein</fullName>
    </submittedName>
</protein>
<dbReference type="AlphaFoldDB" id="A0A834W9Z6"/>
<gene>
    <name evidence="2" type="ORF">G2W53_036087</name>
</gene>
<evidence type="ECO:0000313" key="3">
    <source>
        <dbReference type="Proteomes" id="UP000634136"/>
    </source>
</evidence>
<evidence type="ECO:0000256" key="1">
    <source>
        <dbReference type="SAM" id="MobiDB-lite"/>
    </source>
</evidence>
<sequence>MGRKRETHAQHGGNKKIMTEK</sequence>
<dbReference type="EMBL" id="JAAIUW010000011">
    <property type="protein sequence ID" value="KAF7809344.1"/>
    <property type="molecule type" value="Genomic_DNA"/>
</dbReference>
<dbReference type="Proteomes" id="UP000634136">
    <property type="component" value="Unassembled WGS sequence"/>
</dbReference>
<reference evidence="2" key="1">
    <citation type="submission" date="2020-09" db="EMBL/GenBank/DDBJ databases">
        <title>Genome-Enabled Discovery of Anthraquinone Biosynthesis in Senna tora.</title>
        <authorList>
            <person name="Kang S.-H."/>
            <person name="Pandey R.P."/>
            <person name="Lee C.-M."/>
            <person name="Sim J.-S."/>
            <person name="Jeong J.-T."/>
            <person name="Choi B.-S."/>
            <person name="Jung M."/>
            <person name="Ginzburg D."/>
            <person name="Zhao K."/>
            <person name="Won S.Y."/>
            <person name="Oh T.-J."/>
            <person name="Yu Y."/>
            <person name="Kim N.-H."/>
            <person name="Lee O.R."/>
            <person name="Lee T.-H."/>
            <person name="Bashyal P."/>
            <person name="Kim T.-S."/>
            <person name="Lee W.-H."/>
            <person name="Kawkins C."/>
            <person name="Kim C.-K."/>
            <person name="Kim J.S."/>
            <person name="Ahn B.O."/>
            <person name="Rhee S.Y."/>
            <person name="Sohng J.K."/>
        </authorList>
    </citation>
    <scope>NUCLEOTIDE SEQUENCE</scope>
    <source>
        <tissue evidence="2">Leaf</tissue>
    </source>
</reference>
<keyword evidence="3" id="KW-1185">Reference proteome</keyword>
<name>A0A834W9Z6_9FABA</name>
<proteinExistence type="predicted"/>
<evidence type="ECO:0000313" key="2">
    <source>
        <dbReference type="EMBL" id="KAF7809344.1"/>
    </source>
</evidence>
<accession>A0A834W9Z6</accession>
<organism evidence="2 3">
    <name type="scientific">Senna tora</name>
    <dbReference type="NCBI Taxonomy" id="362788"/>
    <lineage>
        <taxon>Eukaryota</taxon>
        <taxon>Viridiplantae</taxon>
        <taxon>Streptophyta</taxon>
        <taxon>Embryophyta</taxon>
        <taxon>Tracheophyta</taxon>
        <taxon>Spermatophyta</taxon>
        <taxon>Magnoliopsida</taxon>
        <taxon>eudicotyledons</taxon>
        <taxon>Gunneridae</taxon>
        <taxon>Pentapetalae</taxon>
        <taxon>rosids</taxon>
        <taxon>fabids</taxon>
        <taxon>Fabales</taxon>
        <taxon>Fabaceae</taxon>
        <taxon>Caesalpinioideae</taxon>
        <taxon>Cassia clade</taxon>
        <taxon>Senna</taxon>
    </lineage>
</organism>
<feature type="region of interest" description="Disordered" evidence="1">
    <location>
        <begin position="1"/>
        <end position="21"/>
    </location>
</feature>